<evidence type="ECO:0000313" key="6">
    <source>
        <dbReference type="Proteomes" id="UP000035199"/>
    </source>
</evidence>
<dbReference type="Proteomes" id="UP000035199">
    <property type="component" value="Chromosome"/>
</dbReference>
<dbReference type="PATRIC" id="fig|571915.4.peg.1575"/>
<dbReference type="SUPFAM" id="SSF75304">
    <property type="entry name" value="Amidase signature (AS) enzymes"/>
    <property type="match status" value="1"/>
</dbReference>
<accession>A0A0G3H1W5</accession>
<dbReference type="EMBL" id="CP011542">
    <property type="protein sequence ID" value="AKK05803.1"/>
    <property type="molecule type" value="Genomic_DNA"/>
</dbReference>
<reference evidence="5 6" key="1">
    <citation type="journal article" date="2015" name="Genome Announc.">
        <title>Complete Genome Sequence of the Type Strain Corynebacterium mustelae DSM 45274, Isolated from Various Tissues of a Male Ferret with Lethal Sepsis.</title>
        <authorList>
            <person name="Ruckert C."/>
            <person name="Eimer J."/>
            <person name="Winkler A."/>
            <person name="Tauch A."/>
        </authorList>
    </citation>
    <scope>NUCLEOTIDE SEQUENCE [LARGE SCALE GENOMIC DNA]</scope>
    <source>
        <strain evidence="5 6">DSM 45274</strain>
    </source>
</reference>
<organism evidence="5 6">
    <name type="scientific">Corynebacterium mustelae</name>
    <dbReference type="NCBI Taxonomy" id="571915"/>
    <lineage>
        <taxon>Bacteria</taxon>
        <taxon>Bacillati</taxon>
        <taxon>Actinomycetota</taxon>
        <taxon>Actinomycetes</taxon>
        <taxon>Mycobacteriales</taxon>
        <taxon>Corynebacteriaceae</taxon>
        <taxon>Corynebacterium</taxon>
    </lineage>
</organism>
<dbReference type="PANTHER" id="PTHR11895">
    <property type="entry name" value="TRANSAMIDASE"/>
    <property type="match status" value="1"/>
</dbReference>
<dbReference type="PANTHER" id="PTHR11895:SF7">
    <property type="entry name" value="GLUTAMYL-TRNA(GLN) AMIDOTRANSFERASE SUBUNIT A, MITOCHONDRIAL"/>
    <property type="match status" value="1"/>
</dbReference>
<dbReference type="STRING" id="571915.CMUST_07370"/>
<dbReference type="GO" id="GO:0016740">
    <property type="term" value="F:transferase activity"/>
    <property type="evidence" value="ECO:0007669"/>
    <property type="project" value="UniProtKB-KW"/>
</dbReference>
<comment type="similarity">
    <text evidence="2">Belongs to the amidase family.</text>
</comment>
<evidence type="ECO:0000256" key="3">
    <source>
        <dbReference type="ARBA" id="ARBA00012922"/>
    </source>
</evidence>
<dbReference type="InterPro" id="IPR023631">
    <property type="entry name" value="Amidase_dom"/>
</dbReference>
<protein>
    <recommendedName>
        <fullName evidence="3">amidase</fullName>
        <ecNumber evidence="3">3.5.1.4</ecNumber>
    </recommendedName>
</protein>
<evidence type="ECO:0000256" key="1">
    <source>
        <dbReference type="ARBA" id="ARBA00001311"/>
    </source>
</evidence>
<comment type="catalytic activity">
    <reaction evidence="1">
        <text>a monocarboxylic acid amide + H2O = a monocarboxylate + NH4(+)</text>
        <dbReference type="Rhea" id="RHEA:12020"/>
        <dbReference type="ChEBI" id="CHEBI:15377"/>
        <dbReference type="ChEBI" id="CHEBI:28938"/>
        <dbReference type="ChEBI" id="CHEBI:35757"/>
        <dbReference type="ChEBI" id="CHEBI:83628"/>
        <dbReference type="EC" id="3.5.1.4"/>
    </reaction>
</comment>
<keyword evidence="6" id="KW-1185">Reference proteome</keyword>
<dbReference type="InterPro" id="IPR000120">
    <property type="entry name" value="Amidase"/>
</dbReference>
<dbReference type="InterPro" id="IPR036928">
    <property type="entry name" value="AS_sf"/>
</dbReference>
<dbReference type="KEGG" id="cmv:CMUST_07370"/>
<name>A0A0G3H1W5_9CORY</name>
<dbReference type="EC" id="3.5.1.4" evidence="3"/>
<reference evidence="6" key="2">
    <citation type="submission" date="2015-05" db="EMBL/GenBank/DDBJ databases">
        <title>Complete genome sequence of Corynebacterium mustelae DSM 45274, isolated from various tissues of a male ferret with lethal sepsis.</title>
        <authorList>
            <person name="Ruckert C."/>
            <person name="Albersmeier A."/>
            <person name="Winkler A."/>
            <person name="Tauch A."/>
        </authorList>
    </citation>
    <scope>NUCLEOTIDE SEQUENCE [LARGE SCALE GENOMIC DNA]</scope>
    <source>
        <strain evidence="6">DSM 45274</strain>
    </source>
</reference>
<dbReference type="InterPro" id="IPR020556">
    <property type="entry name" value="Amidase_CS"/>
</dbReference>
<dbReference type="AlphaFoldDB" id="A0A0G3H1W5"/>
<dbReference type="GO" id="GO:0004040">
    <property type="term" value="F:amidase activity"/>
    <property type="evidence" value="ECO:0007669"/>
    <property type="project" value="UniProtKB-EC"/>
</dbReference>
<dbReference type="Pfam" id="PF01425">
    <property type="entry name" value="Amidase"/>
    <property type="match status" value="1"/>
</dbReference>
<dbReference type="Gene3D" id="3.90.1300.10">
    <property type="entry name" value="Amidase signature (AS) domain"/>
    <property type="match status" value="1"/>
</dbReference>
<gene>
    <name evidence="5" type="ORF">CMUST_07370</name>
</gene>
<evidence type="ECO:0000256" key="2">
    <source>
        <dbReference type="ARBA" id="ARBA00009199"/>
    </source>
</evidence>
<evidence type="ECO:0000259" key="4">
    <source>
        <dbReference type="Pfam" id="PF01425"/>
    </source>
</evidence>
<proteinExistence type="inferred from homology"/>
<keyword evidence="5" id="KW-0808">Transferase</keyword>
<feature type="domain" description="Amidase" evidence="4">
    <location>
        <begin position="25"/>
        <end position="437"/>
    </location>
</feature>
<keyword evidence="5" id="KW-0378">Hydrolase</keyword>
<sequence length="454" mass="47710">MGAALNWAAMDATDWVGTDDVAGGVEHCLAVIVEKDKQINAFEHVFAESARKRAAKLDKLSPKDRGPLHGLPVAIKAENNVLGVPTSFGTHANITPPAVESAVVRRLREAGAVIIGTTRMPECGAWPVTETDRVISRNPLNTDFSPGGSSGGSAAAVAAGMVPVAIGGDGGGSIRIPAAVCGLFGLKPQLGRISVAPYPHLWHNLGVVGPLTKSARDLRLLYRVLAGNEPTDQYPAAAPMAENMLCVAPAPRLRIGTVMKASFPGIAVDKVHRDAVAKVASLLDGEVVAEVDLPKVTGTFIPLYYASIAGEVEYMEHPEDLDSKTKQLVAFGNAVPKPVVSLLKKRSIQHAATVNDLFARFDLLITPVIAPRPAPAGFLNGISAVKAQLKSAPYAAFTALFNVTGHPAMSVPVGYSAADGLPVAVQLAAAEHQENLLIDAAEYIHDKLKDRTWG</sequence>
<evidence type="ECO:0000313" key="5">
    <source>
        <dbReference type="EMBL" id="AKK05803.1"/>
    </source>
</evidence>
<dbReference type="PROSITE" id="PS00571">
    <property type="entry name" value="AMIDASES"/>
    <property type="match status" value="1"/>
</dbReference>